<evidence type="ECO:0000313" key="13">
    <source>
        <dbReference type="EMBL" id="RMY84234.1"/>
    </source>
</evidence>
<evidence type="ECO:0000256" key="2">
    <source>
        <dbReference type="ARBA" id="ARBA00009137"/>
    </source>
</evidence>
<evidence type="ECO:0000256" key="5">
    <source>
        <dbReference type="ARBA" id="ARBA00022692"/>
    </source>
</evidence>
<accession>A0A3M7F796</accession>
<protein>
    <recommendedName>
        <fullName evidence="10">Potassium transport protein</fullName>
    </recommendedName>
</protein>
<keyword evidence="3 10" id="KW-0813">Transport</keyword>
<feature type="compositionally biased region" description="Basic and acidic residues" evidence="11">
    <location>
        <begin position="259"/>
        <end position="289"/>
    </location>
</feature>
<feature type="signal peptide" evidence="12">
    <location>
        <begin position="1"/>
        <end position="18"/>
    </location>
</feature>
<feature type="transmembrane region" description="Helical" evidence="10">
    <location>
        <begin position="456"/>
        <end position="475"/>
    </location>
</feature>
<keyword evidence="5 10" id="KW-0812">Transmembrane</keyword>
<dbReference type="GO" id="GO:1990573">
    <property type="term" value="P:potassium ion import across plasma membrane"/>
    <property type="evidence" value="ECO:0007669"/>
    <property type="project" value="TreeGrafter"/>
</dbReference>
<evidence type="ECO:0000256" key="4">
    <source>
        <dbReference type="ARBA" id="ARBA00022538"/>
    </source>
</evidence>
<dbReference type="InterPro" id="IPR003445">
    <property type="entry name" value="Cat_transpt"/>
</dbReference>
<dbReference type="NCBIfam" id="TIGR00934">
    <property type="entry name" value="2a38euk"/>
    <property type="match status" value="1"/>
</dbReference>
<dbReference type="Proteomes" id="UP000281468">
    <property type="component" value="Unassembled WGS sequence"/>
</dbReference>
<keyword evidence="6 10" id="KW-0630">Potassium</keyword>
<dbReference type="InterPro" id="IPR051143">
    <property type="entry name" value="TrkH_K-transport"/>
</dbReference>
<evidence type="ECO:0000256" key="11">
    <source>
        <dbReference type="SAM" id="MobiDB-lite"/>
    </source>
</evidence>
<dbReference type="PANTHER" id="PTHR31064">
    <property type="entry name" value="POTASSIUM TRANSPORT PROTEIN DDB_G0292412-RELATED"/>
    <property type="match status" value="1"/>
</dbReference>
<evidence type="ECO:0000313" key="14">
    <source>
        <dbReference type="Proteomes" id="UP000281468"/>
    </source>
</evidence>
<feature type="region of interest" description="Disordered" evidence="11">
    <location>
        <begin position="247"/>
        <end position="329"/>
    </location>
</feature>
<evidence type="ECO:0000256" key="8">
    <source>
        <dbReference type="ARBA" id="ARBA00023065"/>
    </source>
</evidence>
<evidence type="ECO:0000256" key="10">
    <source>
        <dbReference type="PIRNR" id="PIRNR002450"/>
    </source>
</evidence>
<dbReference type="AlphaFoldDB" id="A0A3M7F796"/>
<proteinExistence type="inferred from homology"/>
<keyword evidence="8 10" id="KW-0406">Ion transport</keyword>
<gene>
    <name evidence="13" type="ORF">D0862_11472</name>
</gene>
<comment type="similarity">
    <text evidence="2 10">Belongs to the TrkH potassium transport family.</text>
</comment>
<feature type="chain" id="PRO_5018293437" description="Potassium transport protein" evidence="12">
    <location>
        <begin position="19"/>
        <end position="832"/>
    </location>
</feature>
<keyword evidence="7 10" id="KW-1133">Transmembrane helix</keyword>
<dbReference type="GO" id="GO:0030007">
    <property type="term" value="P:intracellular potassium ion homeostasis"/>
    <property type="evidence" value="ECO:0007669"/>
    <property type="project" value="UniProtKB-UniRule"/>
</dbReference>
<name>A0A3M7F796_HORWE</name>
<feature type="region of interest" description="Disordered" evidence="11">
    <location>
        <begin position="390"/>
        <end position="410"/>
    </location>
</feature>
<organism evidence="13 14">
    <name type="scientific">Hortaea werneckii</name>
    <name type="common">Black yeast</name>
    <name type="synonym">Cladosporium werneckii</name>
    <dbReference type="NCBI Taxonomy" id="91943"/>
    <lineage>
        <taxon>Eukaryota</taxon>
        <taxon>Fungi</taxon>
        <taxon>Dikarya</taxon>
        <taxon>Ascomycota</taxon>
        <taxon>Pezizomycotina</taxon>
        <taxon>Dothideomycetes</taxon>
        <taxon>Dothideomycetidae</taxon>
        <taxon>Mycosphaerellales</taxon>
        <taxon>Teratosphaeriaceae</taxon>
        <taxon>Hortaea</taxon>
    </lineage>
</organism>
<feature type="transmembrane region" description="Helical" evidence="10">
    <location>
        <begin position="204"/>
        <end position="229"/>
    </location>
</feature>
<evidence type="ECO:0000256" key="12">
    <source>
        <dbReference type="SAM" id="SignalP"/>
    </source>
</evidence>
<feature type="transmembrane region" description="Helical" evidence="10">
    <location>
        <begin position="723"/>
        <end position="741"/>
    </location>
</feature>
<dbReference type="GO" id="GO:0005886">
    <property type="term" value="C:plasma membrane"/>
    <property type="evidence" value="ECO:0007669"/>
    <property type="project" value="InterPro"/>
</dbReference>
<feature type="transmembrane region" description="Helical" evidence="10">
    <location>
        <begin position="661"/>
        <end position="681"/>
    </location>
</feature>
<keyword evidence="4 10" id="KW-0633">Potassium transport</keyword>
<feature type="transmembrane region" description="Helical" evidence="10">
    <location>
        <begin position="588"/>
        <end position="608"/>
    </location>
</feature>
<evidence type="ECO:0000256" key="3">
    <source>
        <dbReference type="ARBA" id="ARBA00022448"/>
    </source>
</evidence>
<keyword evidence="9 10" id="KW-0472">Membrane</keyword>
<evidence type="ECO:0000256" key="7">
    <source>
        <dbReference type="ARBA" id="ARBA00022989"/>
    </source>
</evidence>
<dbReference type="EMBL" id="QWIQ01000501">
    <property type="protein sequence ID" value="RMY84234.1"/>
    <property type="molecule type" value="Genomic_DNA"/>
</dbReference>
<sequence length="832" mass="92372">MRLQVHIILAVLAVGILASEVDQRILKNKSSSAGTTYKCIYKTATDNLPSKLSFDKLWVINQPRVLSNNGGNTYLEHYIHEGLLQVADETGMDGSVLLAVMMEQSGGKAAMPCRTFEPDKTRCGLMGVLNGSLLDPIPLNWEESVRNMLLEDAYILSCTIFAFIILYPNGGLRPIDAFFFGASANTESGLNTIDVKALHIYQQLVLYFFPMVTNLGFVNIIVVVVRLWYFEKHMKQKYPNVFKRIRDRSSDSNSPANDSRVESGEDSHMPPRSENETPREDAAKLKRNDEDDEEAGPARSAGRITWATGLNAPPQAPTLKIPSPKEREKGVPIHAVTEEGKDYDDDDGDSIELDTFKNAGPAERGRRPSIDGPNALQRVVSGAFVLGGESSTMARRSRSRSRRPSTSTAAFDSLPQLSDQVTIGRNSNFHNLTPRDREELGGVEYRSLKLLLKITLGYFFGLHLLGALCLAPWIVNAPAKYREYLASQGQGNVWWAFYSAQTMVDNLGFTLTPDSMISFRDATWPMLVMSFLAFAGNTCYPILLRCVIWIMYQLTPDSTKGGSWRGRRLFTGTTGQSLRFLLDHPRRCYTLLFPGNVTWILFGILFALNFVDTLIIILCDLHTPEVTSLAPGPRILAAIFQAASSRHTGTSTFNLAKVSPAVQFSLLVMMYVSIFPIAISVRASNTYEERALGTYSEASEAEDNQSPGTYLMNHVRGQLSFDLWYIFLGTFIICIVEAGPISDPTNYAFSVFAILFEVTSAYGNVGLSLGTNSTYTSLSGDFHTLSKLVICAMMIRGRHRGLPYALDRAVMLPGEGLEREEAEQEERNRDLP</sequence>
<keyword evidence="12" id="KW-0732">Signal</keyword>
<comment type="subcellular location">
    <subcellularLocation>
        <location evidence="1">Membrane</location>
        <topology evidence="1">Multi-pass membrane protein</topology>
    </subcellularLocation>
</comment>
<feature type="transmembrane region" description="Helical" evidence="10">
    <location>
        <begin position="747"/>
        <end position="767"/>
    </location>
</feature>
<evidence type="ECO:0000256" key="6">
    <source>
        <dbReference type="ARBA" id="ARBA00022958"/>
    </source>
</evidence>
<evidence type="ECO:0000256" key="1">
    <source>
        <dbReference type="ARBA" id="ARBA00004141"/>
    </source>
</evidence>
<dbReference type="Pfam" id="PF02386">
    <property type="entry name" value="TrkH"/>
    <property type="match status" value="1"/>
</dbReference>
<reference evidence="13 14" key="1">
    <citation type="journal article" date="2018" name="BMC Genomics">
        <title>Genomic evidence for intraspecific hybridization in a clonal and extremely halotolerant yeast.</title>
        <authorList>
            <person name="Gostincar C."/>
            <person name="Stajich J.E."/>
            <person name="Zupancic J."/>
            <person name="Zalar P."/>
            <person name="Gunde-Cimerman N."/>
        </authorList>
    </citation>
    <scope>NUCLEOTIDE SEQUENCE [LARGE SCALE GENOMIC DNA]</scope>
    <source>
        <strain evidence="13 14">EXF-171</strain>
    </source>
</reference>
<comment type="caution">
    <text evidence="13">The sequence shown here is derived from an EMBL/GenBank/DDBJ whole genome shotgun (WGS) entry which is preliminary data.</text>
</comment>
<dbReference type="PANTHER" id="PTHR31064:SF5">
    <property type="entry name" value="POTASSIUM ION TRANSPORTER (EUROFUNG)"/>
    <property type="match status" value="1"/>
</dbReference>
<dbReference type="PIRSF" id="PIRSF002450">
    <property type="entry name" value="K+_transpter_TRK"/>
    <property type="match status" value="1"/>
</dbReference>
<dbReference type="InterPro" id="IPR015958">
    <property type="entry name" value="Trk1_fungi"/>
</dbReference>
<dbReference type="InterPro" id="IPR004773">
    <property type="entry name" value="K/Na_transp_Trk1/HKT1"/>
</dbReference>
<feature type="transmembrane region" description="Helical" evidence="10">
    <location>
        <begin position="522"/>
        <end position="543"/>
    </location>
</feature>
<dbReference type="GO" id="GO:0140107">
    <property type="term" value="F:high-affinity potassium ion transmembrane transporter activity"/>
    <property type="evidence" value="ECO:0007669"/>
    <property type="project" value="TreeGrafter"/>
</dbReference>
<evidence type="ECO:0000256" key="9">
    <source>
        <dbReference type="ARBA" id="ARBA00023136"/>
    </source>
</evidence>